<dbReference type="AlphaFoldDB" id="J3NJ50"/>
<dbReference type="EnsemblFungi" id="EJT81300">
    <property type="protein sequence ID" value="EJT81300"/>
    <property type="gene ID" value="GGTG_01283"/>
</dbReference>
<feature type="compositionally biased region" description="Low complexity" evidence="1">
    <location>
        <begin position="47"/>
        <end position="62"/>
    </location>
</feature>
<gene>
    <name evidence="3" type="primary">20341741</name>
    <name evidence="2" type="ORF">GGTG_01283</name>
</gene>
<name>J3NJ50_GAET3</name>
<accession>J3NJ50</accession>
<proteinExistence type="predicted"/>
<reference evidence="2" key="2">
    <citation type="submission" date="2010-07" db="EMBL/GenBank/DDBJ databases">
        <authorList>
            <consortium name="The Broad Institute Genome Sequencing Platform"/>
            <consortium name="Broad Institute Genome Sequencing Center for Infectious Disease"/>
            <person name="Ma L.-J."/>
            <person name="Dead R."/>
            <person name="Young S."/>
            <person name="Zeng Q."/>
            <person name="Koehrsen M."/>
            <person name="Alvarado L."/>
            <person name="Berlin A."/>
            <person name="Chapman S.B."/>
            <person name="Chen Z."/>
            <person name="Freedman E."/>
            <person name="Gellesch M."/>
            <person name="Goldberg J."/>
            <person name="Griggs A."/>
            <person name="Gujja S."/>
            <person name="Heilman E.R."/>
            <person name="Heiman D."/>
            <person name="Hepburn T."/>
            <person name="Howarth C."/>
            <person name="Jen D."/>
            <person name="Larson L."/>
            <person name="Mehta T."/>
            <person name="Neiman D."/>
            <person name="Pearson M."/>
            <person name="Roberts A."/>
            <person name="Saif S."/>
            <person name="Shea T."/>
            <person name="Shenoy N."/>
            <person name="Sisk P."/>
            <person name="Stolte C."/>
            <person name="Sykes S."/>
            <person name="Walk T."/>
            <person name="White J."/>
            <person name="Yandava C."/>
            <person name="Haas B."/>
            <person name="Nusbaum C."/>
            <person name="Birren B."/>
        </authorList>
    </citation>
    <scope>NUCLEOTIDE SEQUENCE</scope>
    <source>
        <strain evidence="2">R3-111a-1</strain>
    </source>
</reference>
<evidence type="ECO:0000313" key="3">
    <source>
        <dbReference type="EnsemblFungi" id="EJT81300"/>
    </source>
</evidence>
<dbReference type="VEuPathDB" id="FungiDB:GGTG_01283"/>
<dbReference type="RefSeq" id="XP_009217309.1">
    <property type="nucleotide sequence ID" value="XM_009219045.1"/>
</dbReference>
<reference evidence="3" key="5">
    <citation type="submission" date="2018-04" db="UniProtKB">
        <authorList>
            <consortium name="EnsemblFungi"/>
        </authorList>
    </citation>
    <scope>IDENTIFICATION</scope>
    <source>
        <strain evidence="3">R3-111a-1</strain>
    </source>
</reference>
<dbReference type="Proteomes" id="UP000006039">
    <property type="component" value="Unassembled WGS sequence"/>
</dbReference>
<feature type="region of interest" description="Disordered" evidence="1">
    <location>
        <begin position="1"/>
        <end position="62"/>
    </location>
</feature>
<reference evidence="4" key="1">
    <citation type="submission" date="2010-07" db="EMBL/GenBank/DDBJ databases">
        <title>The genome sequence of Gaeumannomyces graminis var. tritici strain R3-111a-1.</title>
        <authorList>
            <consortium name="The Broad Institute Genome Sequencing Platform"/>
            <person name="Ma L.-J."/>
            <person name="Dead R."/>
            <person name="Young S."/>
            <person name="Zeng Q."/>
            <person name="Koehrsen M."/>
            <person name="Alvarado L."/>
            <person name="Berlin A."/>
            <person name="Chapman S.B."/>
            <person name="Chen Z."/>
            <person name="Freedman E."/>
            <person name="Gellesch M."/>
            <person name="Goldberg J."/>
            <person name="Griggs A."/>
            <person name="Gujja S."/>
            <person name="Heilman E.R."/>
            <person name="Heiman D."/>
            <person name="Hepburn T."/>
            <person name="Howarth C."/>
            <person name="Jen D."/>
            <person name="Larson L."/>
            <person name="Mehta T."/>
            <person name="Neiman D."/>
            <person name="Pearson M."/>
            <person name="Roberts A."/>
            <person name="Saif S."/>
            <person name="Shea T."/>
            <person name="Shenoy N."/>
            <person name="Sisk P."/>
            <person name="Stolte C."/>
            <person name="Sykes S."/>
            <person name="Walk T."/>
            <person name="White J."/>
            <person name="Yandava C."/>
            <person name="Haas B."/>
            <person name="Nusbaum C."/>
            <person name="Birren B."/>
        </authorList>
    </citation>
    <scope>NUCLEOTIDE SEQUENCE [LARGE SCALE GENOMIC DNA]</scope>
    <source>
        <strain evidence="4">R3-111a-1</strain>
    </source>
</reference>
<protein>
    <submittedName>
        <fullName evidence="2 3">Uncharacterized protein</fullName>
    </submittedName>
</protein>
<evidence type="ECO:0000313" key="4">
    <source>
        <dbReference type="Proteomes" id="UP000006039"/>
    </source>
</evidence>
<organism evidence="2">
    <name type="scientific">Gaeumannomyces tritici (strain R3-111a-1)</name>
    <name type="common">Wheat and barley take-all root rot fungus</name>
    <name type="synonym">Gaeumannomyces graminis var. tritici</name>
    <dbReference type="NCBI Taxonomy" id="644352"/>
    <lineage>
        <taxon>Eukaryota</taxon>
        <taxon>Fungi</taxon>
        <taxon>Dikarya</taxon>
        <taxon>Ascomycota</taxon>
        <taxon>Pezizomycotina</taxon>
        <taxon>Sordariomycetes</taxon>
        <taxon>Sordariomycetidae</taxon>
        <taxon>Magnaporthales</taxon>
        <taxon>Magnaporthaceae</taxon>
        <taxon>Gaeumannomyces</taxon>
    </lineage>
</organism>
<evidence type="ECO:0000313" key="2">
    <source>
        <dbReference type="EMBL" id="EJT81300.1"/>
    </source>
</evidence>
<sequence length="62" mass="6102">MSALGCERSGSGMTPFSGPQRVPTGRTLANHSRSPLSDGGGEGVRGGAATANSSASQANPQE</sequence>
<dbReference type="HOGENOM" id="CLU_2904302_0_0_1"/>
<evidence type="ECO:0000256" key="1">
    <source>
        <dbReference type="SAM" id="MobiDB-lite"/>
    </source>
</evidence>
<reference evidence="3" key="4">
    <citation type="journal article" date="2015" name="G3 (Bethesda)">
        <title>Genome sequences of three phytopathogenic species of the Magnaporthaceae family of fungi.</title>
        <authorList>
            <person name="Okagaki L.H."/>
            <person name="Nunes C.C."/>
            <person name="Sailsbery J."/>
            <person name="Clay B."/>
            <person name="Brown D."/>
            <person name="John T."/>
            <person name="Oh Y."/>
            <person name="Young N."/>
            <person name="Fitzgerald M."/>
            <person name="Haas B.J."/>
            <person name="Zeng Q."/>
            <person name="Young S."/>
            <person name="Adiconis X."/>
            <person name="Fan L."/>
            <person name="Levin J.Z."/>
            <person name="Mitchell T.K."/>
            <person name="Okubara P.A."/>
            <person name="Farman M.L."/>
            <person name="Kohn L.M."/>
            <person name="Birren B."/>
            <person name="Ma L.-J."/>
            <person name="Dean R.A."/>
        </authorList>
    </citation>
    <scope>NUCLEOTIDE SEQUENCE</scope>
    <source>
        <strain evidence="3">R3-111a-1</strain>
    </source>
</reference>
<keyword evidence="4" id="KW-1185">Reference proteome</keyword>
<dbReference type="EMBL" id="GL385395">
    <property type="protein sequence ID" value="EJT81300.1"/>
    <property type="molecule type" value="Genomic_DNA"/>
</dbReference>
<reference evidence="2" key="3">
    <citation type="submission" date="2010-09" db="EMBL/GenBank/DDBJ databases">
        <title>Annotation of Gaeumannomyces graminis var. tritici R3-111a-1.</title>
        <authorList>
            <consortium name="The Broad Institute Genome Sequencing Platform"/>
            <person name="Ma L.-J."/>
            <person name="Dead R."/>
            <person name="Young S.K."/>
            <person name="Zeng Q."/>
            <person name="Gargeya S."/>
            <person name="Fitzgerald M."/>
            <person name="Haas B."/>
            <person name="Abouelleil A."/>
            <person name="Alvarado L."/>
            <person name="Arachchi H.M."/>
            <person name="Berlin A."/>
            <person name="Brown A."/>
            <person name="Chapman S.B."/>
            <person name="Chen Z."/>
            <person name="Dunbar C."/>
            <person name="Freedman E."/>
            <person name="Gearin G."/>
            <person name="Gellesch M."/>
            <person name="Goldberg J."/>
            <person name="Griggs A."/>
            <person name="Gujja S."/>
            <person name="Heiman D."/>
            <person name="Howarth C."/>
            <person name="Larson L."/>
            <person name="Lui A."/>
            <person name="MacDonald P.J.P."/>
            <person name="Mehta T."/>
            <person name="Montmayeur A."/>
            <person name="Murphy C."/>
            <person name="Neiman D."/>
            <person name="Pearson M."/>
            <person name="Priest M."/>
            <person name="Roberts A."/>
            <person name="Saif S."/>
            <person name="Shea T."/>
            <person name="Shenoy N."/>
            <person name="Sisk P."/>
            <person name="Stolte C."/>
            <person name="Sykes S."/>
            <person name="Yandava C."/>
            <person name="Wortman J."/>
            <person name="Nusbaum C."/>
            <person name="Birren B."/>
        </authorList>
    </citation>
    <scope>NUCLEOTIDE SEQUENCE</scope>
    <source>
        <strain evidence="2">R3-111a-1</strain>
    </source>
</reference>
<dbReference type="GeneID" id="20341741"/>